<organism evidence="7 8">
    <name type="scientific">Marinobacter suaedae</name>
    <dbReference type="NCBI Taxonomy" id="3057675"/>
    <lineage>
        <taxon>Bacteria</taxon>
        <taxon>Pseudomonadati</taxon>
        <taxon>Pseudomonadota</taxon>
        <taxon>Gammaproteobacteria</taxon>
        <taxon>Pseudomonadales</taxon>
        <taxon>Marinobacteraceae</taxon>
        <taxon>Marinobacter</taxon>
    </lineage>
</organism>
<feature type="transmembrane region" description="Helical" evidence="6">
    <location>
        <begin position="332"/>
        <end position="350"/>
    </location>
</feature>
<protein>
    <submittedName>
        <fullName evidence="7">Polysaccharide biosynthesis C-terminal domain-containing protein</fullName>
    </submittedName>
</protein>
<keyword evidence="8" id="KW-1185">Reference proteome</keyword>
<accession>A0ABT8W2L0</accession>
<feature type="transmembrane region" description="Helical" evidence="6">
    <location>
        <begin position="444"/>
        <end position="466"/>
    </location>
</feature>
<feature type="transmembrane region" description="Helical" evidence="6">
    <location>
        <begin position="220"/>
        <end position="239"/>
    </location>
</feature>
<evidence type="ECO:0000256" key="4">
    <source>
        <dbReference type="ARBA" id="ARBA00022989"/>
    </source>
</evidence>
<sequence length="496" mass="55320">MSNARQMVTHSTIYAIANTSRQIVGFIMLPVYTNYLTPSDYGVVGLLVFAVSLFEMLLAAQMFQAVPKFYHQETSQDSKNAVVNSAFAITGLFSLVAVVTMASNSKTVSLQLFGSAEYNIYVQIFSALILTHSLEQYGLAYIRIIRKPWLFFWFSIAKLLLQLTLSITTIVVLEMGLMGLALSSLISSLIIATGLAVYTLSQTGIHVNAKISKKMLKFSWPLWLTGLIGLYIGSSNRYFIRVFSSIDDVGLFELASRFGSIVGLLIWMPFSQYWQTERFSVAQKKNPYPEYSLAFRTISSLLLIGGTFVNIFSDITIVIMSAPEFHSSASAVPYLTISGIFHCMIFFNNFSFMHKSETLRMTKNNAIAAIIITIFYIILIPHFGFVGAAIALMISTFLQYIYVLSEANKIYPLKIPQTPFMVSCALLLGVSLINEAIANTSLSIITISEKMALSIFTSVIITLLMFKKSEIKLAGRELLKTINKLRKTTKTIERSN</sequence>
<keyword evidence="3 6" id="KW-0812">Transmembrane</keyword>
<dbReference type="PANTHER" id="PTHR30250:SF11">
    <property type="entry name" value="O-ANTIGEN TRANSPORTER-RELATED"/>
    <property type="match status" value="1"/>
</dbReference>
<evidence type="ECO:0000256" key="3">
    <source>
        <dbReference type="ARBA" id="ARBA00022692"/>
    </source>
</evidence>
<feature type="transmembrane region" description="Helical" evidence="6">
    <location>
        <begin position="417"/>
        <end position="438"/>
    </location>
</feature>
<evidence type="ECO:0000313" key="8">
    <source>
        <dbReference type="Proteomes" id="UP001168640"/>
    </source>
</evidence>
<evidence type="ECO:0000256" key="6">
    <source>
        <dbReference type="SAM" id="Phobius"/>
    </source>
</evidence>
<evidence type="ECO:0000256" key="5">
    <source>
        <dbReference type="ARBA" id="ARBA00023136"/>
    </source>
</evidence>
<dbReference type="EMBL" id="JAUMIS010000002">
    <property type="protein sequence ID" value="MDO3722411.1"/>
    <property type="molecule type" value="Genomic_DNA"/>
</dbReference>
<keyword evidence="4 6" id="KW-1133">Transmembrane helix</keyword>
<keyword evidence="2" id="KW-1003">Cell membrane</keyword>
<feature type="transmembrane region" description="Helical" evidence="6">
    <location>
        <begin position="179"/>
        <end position="200"/>
    </location>
</feature>
<reference evidence="7" key="1">
    <citation type="submission" date="2023-07" db="EMBL/GenBank/DDBJ databases">
        <title>Marinobacter sp. chi1 genome sequencing and assembly.</title>
        <authorList>
            <person name="Park S."/>
        </authorList>
    </citation>
    <scope>NUCLEOTIDE SEQUENCE</scope>
    <source>
        <strain evidence="7">Chi1</strain>
    </source>
</reference>
<feature type="transmembrane region" description="Helical" evidence="6">
    <location>
        <begin position="81"/>
        <end position="100"/>
    </location>
</feature>
<proteinExistence type="predicted"/>
<name>A0ABT8W2L0_9GAMM</name>
<comment type="subcellular location">
    <subcellularLocation>
        <location evidence="1">Cell membrane</location>
        <topology evidence="1">Multi-pass membrane protein</topology>
    </subcellularLocation>
</comment>
<dbReference type="PANTHER" id="PTHR30250">
    <property type="entry name" value="PST FAMILY PREDICTED COLANIC ACID TRANSPORTER"/>
    <property type="match status" value="1"/>
</dbReference>
<evidence type="ECO:0000313" key="7">
    <source>
        <dbReference type="EMBL" id="MDO3722411.1"/>
    </source>
</evidence>
<keyword evidence="5 6" id="KW-0472">Membrane</keyword>
<dbReference type="Proteomes" id="UP001168640">
    <property type="component" value="Unassembled WGS sequence"/>
</dbReference>
<evidence type="ECO:0000256" key="1">
    <source>
        <dbReference type="ARBA" id="ARBA00004651"/>
    </source>
</evidence>
<evidence type="ECO:0000256" key="2">
    <source>
        <dbReference type="ARBA" id="ARBA00022475"/>
    </source>
</evidence>
<dbReference type="Pfam" id="PF01943">
    <property type="entry name" value="Polysacc_synt"/>
    <property type="match status" value="1"/>
</dbReference>
<feature type="transmembrane region" description="Helical" evidence="6">
    <location>
        <begin position="251"/>
        <end position="270"/>
    </location>
</feature>
<feature type="transmembrane region" description="Helical" evidence="6">
    <location>
        <begin position="149"/>
        <end position="173"/>
    </location>
</feature>
<feature type="transmembrane region" description="Helical" evidence="6">
    <location>
        <begin position="120"/>
        <end position="142"/>
    </location>
</feature>
<dbReference type="InterPro" id="IPR002797">
    <property type="entry name" value="Polysacc_synth"/>
</dbReference>
<feature type="transmembrane region" description="Helical" evidence="6">
    <location>
        <begin position="12"/>
        <end position="35"/>
    </location>
</feature>
<dbReference type="RefSeq" id="WP_302910101.1">
    <property type="nucleotide sequence ID" value="NZ_JAUMIS010000002.1"/>
</dbReference>
<dbReference type="InterPro" id="IPR050833">
    <property type="entry name" value="Poly_Biosynth_Transport"/>
</dbReference>
<feature type="transmembrane region" description="Helical" evidence="6">
    <location>
        <begin position="41"/>
        <end position="60"/>
    </location>
</feature>
<gene>
    <name evidence="7" type="ORF">QVZ43_11820</name>
</gene>
<feature type="transmembrane region" description="Helical" evidence="6">
    <location>
        <begin position="291"/>
        <end position="312"/>
    </location>
</feature>
<comment type="caution">
    <text evidence="7">The sequence shown here is derived from an EMBL/GenBank/DDBJ whole genome shotgun (WGS) entry which is preliminary data.</text>
</comment>